<reference evidence="1 2" key="1">
    <citation type="submission" date="2016-04" db="EMBL/GenBank/DDBJ databases">
        <authorList>
            <person name="Evans L.H."/>
            <person name="Alamgir A."/>
            <person name="Owens N."/>
            <person name="Weber N.D."/>
            <person name="Virtaneva K."/>
            <person name="Barbian K."/>
            <person name="Babar A."/>
            <person name="Rosenke K."/>
        </authorList>
    </citation>
    <scope>NUCLEOTIDE SEQUENCE [LARGE SCALE GENOMIC DNA]</scope>
    <source>
        <strain evidence="1 2">CCM 8644</strain>
    </source>
</reference>
<gene>
    <name evidence="1" type="ORF">A5893_14390</name>
</gene>
<dbReference type="AlphaFoldDB" id="A0A179DC98"/>
<accession>A0A179DC98</accession>
<protein>
    <recommendedName>
        <fullName evidence="3">Glycosyltransferase</fullName>
    </recommendedName>
</protein>
<comment type="caution">
    <text evidence="1">The sequence shown here is derived from an EMBL/GenBank/DDBJ whole genome shotgun (WGS) entry which is preliminary data.</text>
</comment>
<name>A0A179DC98_9SPHI</name>
<evidence type="ECO:0000313" key="2">
    <source>
        <dbReference type="Proteomes" id="UP000078459"/>
    </source>
</evidence>
<sequence>MKVLFINDKKHDYLSESLFHGLRELLGNNCIDYPRYDQLYIDSFEEEKHRLRGNGFTLYGLLTDNDFLEKKRKNSLEKLIEVSDVIIFNDIVKQHTIYKKIKNKRKVAILDGGDHPYLIPYENISGNYRINPLIFFESFKESLYFKRELISIDLLFKFKGIKLFNRFRVDKLVKNLREISFSIPSEKINYNTSKNKTFNSHIVDKEILALFPQKSSDYIFTDEALYYQDLSASKFGITSKRGGWDCLRHYELAANGCVLCFKNLDLKPISCAPKGLTSDLNCISYTNPNLLIDRVNRISTNEYEKLQIESYKWIEKNTTKERAKEFLSNFS</sequence>
<keyword evidence="2" id="KW-1185">Reference proteome</keyword>
<dbReference type="EMBL" id="LWHJ01000030">
    <property type="protein sequence ID" value="OAQ38598.1"/>
    <property type="molecule type" value="Genomic_DNA"/>
</dbReference>
<dbReference type="STRING" id="1826909.A5893_14390"/>
<dbReference type="OrthoDB" id="846260at2"/>
<dbReference type="RefSeq" id="WP_068823370.1">
    <property type="nucleotide sequence ID" value="NZ_LWHJ01000030.1"/>
</dbReference>
<dbReference type="Proteomes" id="UP000078459">
    <property type="component" value="Unassembled WGS sequence"/>
</dbReference>
<reference evidence="1 2" key="2">
    <citation type="submission" date="2016-06" db="EMBL/GenBank/DDBJ databases">
        <title>Pedobacter psychrophilus sp. nov., isolated from Antarctic fragmentary rock.</title>
        <authorList>
            <person name="Svec P."/>
        </authorList>
    </citation>
    <scope>NUCLEOTIDE SEQUENCE [LARGE SCALE GENOMIC DNA]</scope>
    <source>
        <strain evidence="1 2">CCM 8644</strain>
    </source>
</reference>
<proteinExistence type="predicted"/>
<evidence type="ECO:0000313" key="1">
    <source>
        <dbReference type="EMBL" id="OAQ38598.1"/>
    </source>
</evidence>
<evidence type="ECO:0008006" key="3">
    <source>
        <dbReference type="Google" id="ProtNLM"/>
    </source>
</evidence>
<organism evidence="1 2">
    <name type="scientific">Pedobacter psychrophilus</name>
    <dbReference type="NCBI Taxonomy" id="1826909"/>
    <lineage>
        <taxon>Bacteria</taxon>
        <taxon>Pseudomonadati</taxon>
        <taxon>Bacteroidota</taxon>
        <taxon>Sphingobacteriia</taxon>
        <taxon>Sphingobacteriales</taxon>
        <taxon>Sphingobacteriaceae</taxon>
        <taxon>Pedobacter</taxon>
    </lineage>
</organism>